<proteinExistence type="predicted"/>
<dbReference type="CDD" id="cd00064">
    <property type="entry name" value="FU"/>
    <property type="match status" value="2"/>
</dbReference>
<evidence type="ECO:0000313" key="2">
    <source>
        <dbReference type="Proteomes" id="UP000694558"/>
    </source>
</evidence>
<dbReference type="InterPro" id="IPR006212">
    <property type="entry name" value="Furin_repeat"/>
</dbReference>
<organism evidence="1 2">
    <name type="scientific">Scophthalmus maximus</name>
    <name type="common">Turbot</name>
    <name type="synonym">Psetta maxima</name>
    <dbReference type="NCBI Taxonomy" id="52904"/>
    <lineage>
        <taxon>Eukaryota</taxon>
        <taxon>Metazoa</taxon>
        <taxon>Chordata</taxon>
        <taxon>Craniata</taxon>
        <taxon>Vertebrata</taxon>
        <taxon>Euteleostomi</taxon>
        <taxon>Actinopterygii</taxon>
        <taxon>Neopterygii</taxon>
        <taxon>Teleostei</taxon>
        <taxon>Neoteleostei</taxon>
        <taxon>Acanthomorphata</taxon>
        <taxon>Carangaria</taxon>
        <taxon>Pleuronectiformes</taxon>
        <taxon>Pleuronectoidei</taxon>
        <taxon>Scophthalmidae</taxon>
        <taxon>Scophthalmus</taxon>
    </lineage>
</organism>
<dbReference type="Gene3D" id="2.10.220.10">
    <property type="entry name" value="Hormone Receptor, Insulin-like Growth Factor Receptor 1, Chain A, domain 2"/>
    <property type="match status" value="3"/>
</dbReference>
<name>A0A8D3B021_SCOMX</name>
<dbReference type="PANTHER" id="PTHR15332">
    <property type="entry name" value="PROPROTEIN CONVERTASE SUBTILISIN_KEXIN TYPE 5-LIKE"/>
    <property type="match status" value="1"/>
</dbReference>
<dbReference type="SUPFAM" id="SSF57184">
    <property type="entry name" value="Growth factor receptor domain"/>
    <property type="match status" value="2"/>
</dbReference>
<sequence>DAGCKTCFGPQAQDCSSCFKGTNIYCHRGFFETAEGSCEACDSSCLTCDGIKSQCLSCDDGYYLGSGMCRLNCSLQTYPADDGICRRCPPHCDVCSDDRTCFKCSFLYLMLNGVCKASCPVGYYEDMEEGRCGQCHPTCGSCSGPLADDCETCSPFSPKLYKGACSKECLAGTYYETEIQMTQCDVFCTECHQTCMSCSGPDANQCTQCEKGLVLDPNTLLCGVTGDTDCPPGTYLHDDQFTCMGCHGHCYSCEGPGDDECLTCVVPKYLHSKHLFCVTFVKN</sequence>
<reference evidence="1" key="1">
    <citation type="submission" date="2023-05" db="EMBL/GenBank/DDBJ databases">
        <title>High-quality long-read genome of Scophthalmus maximus.</title>
        <authorList>
            <person name="Lien S."/>
            <person name="Martinez P."/>
        </authorList>
    </citation>
    <scope>NUCLEOTIDE SEQUENCE [LARGE SCALE GENOMIC DNA]</scope>
</reference>
<dbReference type="Ensembl" id="ENSSMAT00000026593.2">
    <property type="protein sequence ID" value="ENSSMAP00000026275.2"/>
    <property type="gene ID" value="ENSSMAG00000016052.2"/>
</dbReference>
<evidence type="ECO:0008006" key="3">
    <source>
        <dbReference type="Google" id="ProtNLM"/>
    </source>
</evidence>
<dbReference type="SMART" id="SM00261">
    <property type="entry name" value="FU"/>
    <property type="match status" value="6"/>
</dbReference>
<reference evidence="1" key="2">
    <citation type="submission" date="2025-08" db="UniProtKB">
        <authorList>
            <consortium name="Ensembl"/>
        </authorList>
    </citation>
    <scope>IDENTIFICATION</scope>
</reference>
<protein>
    <recommendedName>
        <fullName evidence="3">Growth factor receptor domain-containing protein</fullName>
    </recommendedName>
</protein>
<dbReference type="AlphaFoldDB" id="A0A8D3B021"/>
<dbReference type="GeneTree" id="ENSGT00940000176240"/>
<dbReference type="Proteomes" id="UP000694558">
    <property type="component" value="Chromosome 10"/>
</dbReference>
<dbReference type="PANTHER" id="PTHR15332:SF175">
    <property type="entry name" value="PROPROTEIN CONVERTASE SUBTILISIN_KEXIN TYPE 5-LIKE"/>
    <property type="match status" value="1"/>
</dbReference>
<evidence type="ECO:0000313" key="1">
    <source>
        <dbReference type="Ensembl" id="ENSSMAP00000026275.2"/>
    </source>
</evidence>
<dbReference type="InterPro" id="IPR009030">
    <property type="entry name" value="Growth_fac_rcpt_cys_sf"/>
</dbReference>
<accession>A0A8D3B021</accession>